<dbReference type="PANTHER" id="PTHR42749">
    <property type="entry name" value="CELL SHAPE-DETERMINING PROTEIN MREB"/>
    <property type="match status" value="1"/>
</dbReference>
<dbReference type="InterPro" id="IPR004753">
    <property type="entry name" value="MreB"/>
</dbReference>
<dbReference type="InterPro" id="IPR056546">
    <property type="entry name" value="MreB_MamK-like"/>
</dbReference>
<dbReference type="Pfam" id="PF06723">
    <property type="entry name" value="MreB_Mbl"/>
    <property type="match status" value="1"/>
</dbReference>
<reference evidence="7" key="1">
    <citation type="submission" date="2020-10" db="EMBL/GenBank/DDBJ databases">
        <authorList>
            <person name="Gilroy R."/>
        </authorList>
    </citation>
    <scope>NUCLEOTIDE SEQUENCE</scope>
    <source>
        <strain evidence="7">ChiHile30-977</strain>
    </source>
</reference>
<evidence type="ECO:0000256" key="3">
    <source>
        <dbReference type="ARBA" id="ARBA00022840"/>
    </source>
</evidence>
<dbReference type="AlphaFoldDB" id="A0A9D0YV48"/>
<keyword evidence="1 6" id="KW-0963">Cytoplasm</keyword>
<comment type="caution">
    <text evidence="7">The sequence shown here is derived from an EMBL/GenBank/DDBJ whole genome shotgun (WGS) entry which is preliminary data.</text>
</comment>
<keyword evidence="2 6" id="KW-0547">Nucleotide-binding</keyword>
<evidence type="ECO:0000256" key="1">
    <source>
        <dbReference type="ARBA" id="ARBA00022490"/>
    </source>
</evidence>
<dbReference type="GO" id="GO:0000902">
    <property type="term" value="P:cell morphogenesis"/>
    <property type="evidence" value="ECO:0007669"/>
    <property type="project" value="InterPro"/>
</dbReference>
<keyword evidence="3 6" id="KW-0067">ATP-binding</keyword>
<dbReference type="PANTHER" id="PTHR42749:SF1">
    <property type="entry name" value="CELL SHAPE-DETERMINING PROTEIN MREB"/>
    <property type="match status" value="1"/>
</dbReference>
<proteinExistence type="inferred from homology"/>
<evidence type="ECO:0000313" key="7">
    <source>
        <dbReference type="EMBL" id="HIQ62831.1"/>
    </source>
</evidence>
<dbReference type="SUPFAM" id="SSF53067">
    <property type="entry name" value="Actin-like ATPase domain"/>
    <property type="match status" value="2"/>
</dbReference>
<dbReference type="EMBL" id="DVFI01000067">
    <property type="protein sequence ID" value="HIQ62831.1"/>
    <property type="molecule type" value="Genomic_DNA"/>
</dbReference>
<dbReference type="Gene3D" id="3.30.420.40">
    <property type="match status" value="3"/>
</dbReference>
<name>A0A9D0YV48_9FIRM</name>
<evidence type="ECO:0000313" key="8">
    <source>
        <dbReference type="Proteomes" id="UP000886819"/>
    </source>
</evidence>
<reference evidence="7" key="2">
    <citation type="journal article" date="2021" name="PeerJ">
        <title>Extensive microbial diversity within the chicken gut microbiome revealed by metagenomics and culture.</title>
        <authorList>
            <person name="Gilroy R."/>
            <person name="Ravi A."/>
            <person name="Getino M."/>
            <person name="Pursley I."/>
            <person name="Horton D.L."/>
            <person name="Alikhan N.F."/>
            <person name="Baker D."/>
            <person name="Gharbi K."/>
            <person name="Hall N."/>
            <person name="Watson M."/>
            <person name="Adriaenssens E.M."/>
            <person name="Foster-Nyarko E."/>
            <person name="Jarju S."/>
            <person name="Secka A."/>
            <person name="Antonio M."/>
            <person name="Oren A."/>
            <person name="Chaudhuri R.R."/>
            <person name="La Ragione R."/>
            <person name="Hildebrand F."/>
            <person name="Pallen M.J."/>
        </authorList>
    </citation>
    <scope>NUCLEOTIDE SEQUENCE</scope>
    <source>
        <strain evidence="7">ChiHile30-977</strain>
    </source>
</reference>
<gene>
    <name evidence="6" type="primary">mreB</name>
    <name evidence="7" type="ORF">IAA66_04485</name>
</gene>
<evidence type="ECO:0000256" key="5">
    <source>
        <dbReference type="ARBA" id="ARBA00023458"/>
    </source>
</evidence>
<dbReference type="GO" id="GO:0005524">
    <property type="term" value="F:ATP binding"/>
    <property type="evidence" value="ECO:0007669"/>
    <property type="project" value="UniProtKB-KW"/>
</dbReference>
<dbReference type="GO" id="GO:0005737">
    <property type="term" value="C:cytoplasm"/>
    <property type="evidence" value="ECO:0007669"/>
    <property type="project" value="UniProtKB-SubCell"/>
</dbReference>
<dbReference type="CDD" id="cd10225">
    <property type="entry name" value="ASKHA_NBD_MreB-like"/>
    <property type="match status" value="1"/>
</dbReference>
<comment type="caution">
    <text evidence="6">Lacks conserved residue(s) required for the propagation of feature annotation.</text>
</comment>
<comment type="subcellular location">
    <subcellularLocation>
        <location evidence="6">Cytoplasm</location>
    </subcellularLocation>
    <text evidence="6">Membrane-associated.</text>
</comment>
<dbReference type="Proteomes" id="UP000886819">
    <property type="component" value="Unassembled WGS sequence"/>
</dbReference>
<evidence type="ECO:0000256" key="2">
    <source>
        <dbReference type="ARBA" id="ARBA00022741"/>
    </source>
</evidence>
<dbReference type="NCBIfam" id="TIGR00904">
    <property type="entry name" value="mreB"/>
    <property type="match status" value="1"/>
</dbReference>
<feature type="binding site" evidence="6">
    <location>
        <begin position="159"/>
        <end position="161"/>
    </location>
    <ligand>
        <name>ATP</name>
        <dbReference type="ChEBI" id="CHEBI:30616"/>
    </ligand>
</feature>
<dbReference type="NCBIfam" id="NF010539">
    <property type="entry name" value="PRK13927.1"/>
    <property type="match status" value="1"/>
</dbReference>
<dbReference type="PRINTS" id="PR01652">
    <property type="entry name" value="SHAPEPROTEIN"/>
</dbReference>
<comment type="function">
    <text evidence="6">Forms membrane-associated dynamic filaments that are essential for cell shape determination. Acts by regulating cell wall synthesis and cell elongation, and thus cell shape. A feedback loop between cell geometry and MreB localization may maintain elongated cell shape by targeting cell wall growth to regions of negative cell wall curvature.</text>
</comment>
<feature type="binding site" evidence="6">
    <location>
        <begin position="207"/>
        <end position="210"/>
    </location>
    <ligand>
        <name>ATP</name>
        <dbReference type="ChEBI" id="CHEBI:30616"/>
    </ligand>
</feature>
<comment type="similarity">
    <text evidence="5 6">Belongs to the FtsA/MreB family.</text>
</comment>
<comment type="subunit">
    <text evidence="6">Forms polymers.</text>
</comment>
<evidence type="ECO:0000256" key="6">
    <source>
        <dbReference type="HAMAP-Rule" id="MF_02207"/>
    </source>
</evidence>
<evidence type="ECO:0000256" key="4">
    <source>
        <dbReference type="ARBA" id="ARBA00022960"/>
    </source>
</evidence>
<dbReference type="GO" id="GO:0008360">
    <property type="term" value="P:regulation of cell shape"/>
    <property type="evidence" value="ECO:0007669"/>
    <property type="project" value="UniProtKB-UniRule"/>
</dbReference>
<sequence length="341" mass="36616">MGFFSPEIGIDLGTNNVLFYVAGRGVVLREPSLVVVKGDASREVVAVGEDARLMLGRMPVGYVTVHPVRQGVIADFEMTEVMLRYFIRRAIGVNFIGRPRMVLTVPSEITAMERRAVEEAVTRAGGRLAHVVDSPIAAALGCGLPVYEPMGSMIVDIGGGTTEVGVCSMGSLVVSKSLRLAGNAMDDAISAFVKREKNLLIGDRTAEDIKIDLGRAMALMEPQRAMMRGRDLVTGLPQVTELDSDQIYEALQEPLREILSAIIWVLERTPPELGADVMRTGIHLTGGSAQLPGLDQFIAAETGIPVQVARNPLDCTVLGAGYLASNLELLGRIGKNHPLTE</sequence>
<accession>A0A9D0YV48</accession>
<organism evidence="7 8">
    <name type="scientific">Candidatus Avichristensenella intestinipullorum</name>
    <dbReference type="NCBI Taxonomy" id="2840693"/>
    <lineage>
        <taxon>Bacteria</taxon>
        <taxon>Bacillati</taxon>
        <taxon>Bacillota</taxon>
        <taxon>Clostridia</taxon>
        <taxon>Candidatus Avichristensenella</taxon>
    </lineage>
</organism>
<dbReference type="HAMAP" id="MF_02207">
    <property type="entry name" value="MreB"/>
    <property type="match status" value="1"/>
</dbReference>
<keyword evidence="4 6" id="KW-0133">Cell shape</keyword>
<dbReference type="InterPro" id="IPR043129">
    <property type="entry name" value="ATPase_NBD"/>
</dbReference>
<protein>
    <recommendedName>
        <fullName evidence="6">Cell shape-determining protein MreB</fullName>
    </recommendedName>
</protein>